<organism evidence="33 34">
    <name type="scientific">Tenebrio molitor</name>
    <name type="common">Yellow mealworm beetle</name>
    <dbReference type="NCBI Taxonomy" id="7067"/>
    <lineage>
        <taxon>Eukaryota</taxon>
        <taxon>Metazoa</taxon>
        <taxon>Ecdysozoa</taxon>
        <taxon>Arthropoda</taxon>
        <taxon>Hexapoda</taxon>
        <taxon>Insecta</taxon>
        <taxon>Pterygota</taxon>
        <taxon>Neoptera</taxon>
        <taxon>Endopterygota</taxon>
        <taxon>Coleoptera</taxon>
        <taxon>Polyphaga</taxon>
        <taxon>Cucujiformia</taxon>
        <taxon>Tenebrionidae</taxon>
        <taxon>Tenebrio</taxon>
    </lineage>
</organism>
<comment type="similarity">
    <text evidence="4">Belongs to the RBR family. Ariadne subfamily.</text>
</comment>
<keyword evidence="13" id="KW-0677">Repeat</keyword>
<comment type="catalytic activity">
    <reaction evidence="23">
        <text>Cleavage of a -Pro-|-Xaa bond to release a C-terminal amino acid.</text>
        <dbReference type="EC" id="3.4.16.2"/>
    </reaction>
</comment>
<feature type="domain" description="RING-type" evidence="31">
    <location>
        <begin position="196"/>
        <end position="240"/>
    </location>
</feature>
<dbReference type="AlphaFoldDB" id="A0A8J6HEY4"/>
<keyword evidence="18" id="KW-0865">Zymogen</keyword>
<evidence type="ECO:0000256" key="29">
    <source>
        <dbReference type="PROSITE-ProRule" id="PRU00175"/>
    </source>
</evidence>
<dbReference type="FunFam" id="1.20.120.980:FF:000002">
    <property type="entry name" value="lysosomal Pro-X carboxypeptidase"/>
    <property type="match status" value="1"/>
</dbReference>
<feature type="coiled-coil region" evidence="30">
    <location>
        <begin position="343"/>
        <end position="385"/>
    </location>
</feature>
<dbReference type="CDD" id="cd20344">
    <property type="entry name" value="BRcat_RBR_TRIAD1"/>
    <property type="match status" value="1"/>
</dbReference>
<evidence type="ECO:0000256" key="26">
    <source>
        <dbReference type="ARBA" id="ARBA00073691"/>
    </source>
</evidence>
<dbReference type="FunFam" id="1.20.120.1750:FF:000004">
    <property type="entry name" value="RBR-type E3 ubiquitin transferase"/>
    <property type="match status" value="1"/>
</dbReference>
<feature type="coiled-coil region" evidence="30">
    <location>
        <begin position="265"/>
        <end position="295"/>
    </location>
</feature>
<evidence type="ECO:0000256" key="27">
    <source>
        <dbReference type="ARBA" id="ARBA00076475"/>
    </source>
</evidence>
<dbReference type="InterPro" id="IPR002867">
    <property type="entry name" value="IBR_dom"/>
</dbReference>
<accession>A0A8J6HEY4</accession>
<evidence type="ECO:0000256" key="11">
    <source>
        <dbReference type="ARBA" id="ARBA00022723"/>
    </source>
</evidence>
<keyword evidence="21" id="KW-0458">Lysosome</keyword>
<keyword evidence="12" id="KW-0732">Signal</keyword>
<dbReference type="GO" id="GO:0008270">
    <property type="term" value="F:zinc ion binding"/>
    <property type="evidence" value="ECO:0007669"/>
    <property type="project" value="UniProtKB-KW"/>
</dbReference>
<evidence type="ECO:0000313" key="34">
    <source>
        <dbReference type="Proteomes" id="UP000719412"/>
    </source>
</evidence>
<dbReference type="PROSITE" id="PS00518">
    <property type="entry name" value="ZF_RING_1"/>
    <property type="match status" value="1"/>
</dbReference>
<dbReference type="GO" id="GO:0008239">
    <property type="term" value="F:dipeptidyl-peptidase activity"/>
    <property type="evidence" value="ECO:0007669"/>
    <property type="project" value="TreeGrafter"/>
</dbReference>
<dbReference type="SMART" id="SM00647">
    <property type="entry name" value="IBR"/>
    <property type="match status" value="2"/>
</dbReference>
<evidence type="ECO:0000256" key="14">
    <source>
        <dbReference type="ARBA" id="ARBA00022771"/>
    </source>
</evidence>
<dbReference type="InterPro" id="IPR047555">
    <property type="entry name" value="BRcat_RBR_TRIAD1"/>
</dbReference>
<comment type="function">
    <text evidence="24">Cleaves C-terminal amino acids linked to proline in peptides such as angiotensin II, III and des-Arg9-bradykinin. This cleavage occurs at acidic pH, but enzymatic activity is retained with some substrates at neutral pH.</text>
</comment>
<comment type="catalytic activity">
    <reaction evidence="1">
        <text>[E2 ubiquitin-conjugating enzyme]-S-ubiquitinyl-L-cysteine + [acceptor protein]-L-lysine = [E2 ubiquitin-conjugating enzyme]-L-cysteine + [acceptor protein]-N(6)-ubiquitinyl-L-lysine.</text>
        <dbReference type="EC" id="2.3.2.31"/>
    </reaction>
</comment>
<dbReference type="EC" id="3.4.16.2" evidence="25"/>
<evidence type="ECO:0000256" key="24">
    <source>
        <dbReference type="ARBA" id="ARBA00059701"/>
    </source>
</evidence>
<dbReference type="Gene3D" id="3.40.50.1820">
    <property type="entry name" value="alpha/beta hydrolase"/>
    <property type="match status" value="1"/>
</dbReference>
<comment type="similarity">
    <text evidence="5">Belongs to the peptidase S28 family.</text>
</comment>
<keyword evidence="16" id="KW-0378">Hydrolase</keyword>
<dbReference type="Pfam" id="PF22191">
    <property type="entry name" value="IBR_1"/>
    <property type="match status" value="1"/>
</dbReference>
<evidence type="ECO:0000256" key="4">
    <source>
        <dbReference type="ARBA" id="ARBA00005884"/>
    </source>
</evidence>
<evidence type="ECO:0000259" key="31">
    <source>
        <dbReference type="PROSITE" id="PS50089"/>
    </source>
</evidence>
<keyword evidence="19" id="KW-1015">Disulfide bond</keyword>
<keyword evidence="17" id="KW-0862">Zinc</keyword>
<evidence type="ECO:0000256" key="30">
    <source>
        <dbReference type="SAM" id="Coils"/>
    </source>
</evidence>
<evidence type="ECO:0000256" key="5">
    <source>
        <dbReference type="ARBA" id="ARBA00011079"/>
    </source>
</evidence>
<dbReference type="InterPro" id="IPR029058">
    <property type="entry name" value="AB_hydrolase_fold"/>
</dbReference>
<evidence type="ECO:0000256" key="6">
    <source>
        <dbReference type="ARBA" id="ARBA00011738"/>
    </source>
</evidence>
<name>A0A8J6HEY4_TENMO</name>
<gene>
    <name evidence="33" type="ORF">GEV33_009919</name>
</gene>
<dbReference type="PANTHER" id="PTHR11010:SF38">
    <property type="entry name" value="LYSOSOMAL PRO-X CARBOXYPEPTIDASE"/>
    <property type="match status" value="1"/>
</dbReference>
<dbReference type="EC" id="2.3.2.31" evidence="7"/>
<dbReference type="PROSITE" id="PS50089">
    <property type="entry name" value="ZF_RING_2"/>
    <property type="match status" value="1"/>
</dbReference>
<dbReference type="CDD" id="cd20360">
    <property type="entry name" value="Rcat_RBR_TRIAD1"/>
    <property type="match status" value="1"/>
</dbReference>
<evidence type="ECO:0000256" key="2">
    <source>
        <dbReference type="ARBA" id="ARBA00004123"/>
    </source>
</evidence>
<dbReference type="Gene3D" id="1.20.120.980">
    <property type="entry name" value="Serine carboxypeptidase S28, SKS domain"/>
    <property type="match status" value="1"/>
</dbReference>
<sequence length="891" mass="102098">MECSDNDNDCLDDYDYYNIVDDNDIEQIDPSKIDPENFIYDCLGEEQVERLLNETVEYLSSSLKITPSLAKGISTAISCMARDCVVLAPEDFVLKHLSRPNMREKYQQFTFQDYVKSHPELRFCPGPNCPIVVHSDENKAKRAICSNCKTAFCFQCGMDYHAPTECSIIKKWLTKCADDSETANYISAHTKDCPKCHICIEKNGGCNHMQCYNCKHDFCWMCLGDWKSHGSEYYECSRYRENPNIAHESVHAQAREALKKYLHYYERWENHSKSLKLEEQTLENLRARINQKVMAGVGTWIDWQYLFAAAGLLAKCRYTLQYTYPYAYYMDVGPRKELFEYQQAQLEAEIENLSWKIERAETTDRGDLENQMDIAEKRRTTLLKDFLDTLRWVKVQQSSLATEMKLAAVLLLCGQVLSYNYTTKYFEVPVDHFSFTNNATFKLKYLINNSFWVDDGPIFFYTGNEGTIENFAENTGFMFDIAPQFNALLVFAEHRYYGESLPFGNESYADPARLGYLTSNQALADYVDLINYLQTTRSRSSYSNKVPVVAFGGSYGGMLASWLRMKFPASVVGAIASSAPIWQFQGLTPCENFNRIVTDVYKTALDDDCSVPLSRSWKVIRNITSNDAGKAWLSAQWKLCTPLKTQSDVDTLVNWFSEIVVNMAMVNYPYPTSFLAPLPAYPVRSFCYKMTESQTVDDETLLTTIGAALEIYTNYTQTTKCNVINETAAALGEDAWDFQACTEMIMPMCSTDDDMFENSPWDFDTYSENCYKKWGVKQTHPELPILEYGGKEISSASNIVFSNGLLDPWSSGGVLSNVSSSVSAVIIPEGAHHLDLRGENKDDPESVIEARQFHIRNIKKWITDYYYSRDRKFFKNTSLYEKVTFARRVNT</sequence>
<evidence type="ECO:0000256" key="21">
    <source>
        <dbReference type="ARBA" id="ARBA00023228"/>
    </source>
</evidence>
<keyword evidence="14 29" id="KW-0863">Zinc-finger</keyword>
<evidence type="ECO:0000256" key="1">
    <source>
        <dbReference type="ARBA" id="ARBA00001798"/>
    </source>
</evidence>
<evidence type="ECO:0000256" key="10">
    <source>
        <dbReference type="ARBA" id="ARBA00022679"/>
    </source>
</evidence>
<evidence type="ECO:0000256" key="12">
    <source>
        <dbReference type="ARBA" id="ARBA00022729"/>
    </source>
</evidence>
<evidence type="ECO:0000256" key="19">
    <source>
        <dbReference type="ARBA" id="ARBA00023157"/>
    </source>
</evidence>
<evidence type="ECO:0000256" key="8">
    <source>
        <dbReference type="ARBA" id="ARBA00022645"/>
    </source>
</evidence>
<dbReference type="PANTHER" id="PTHR11010">
    <property type="entry name" value="PROTEASE S28 PRO-X CARBOXYPEPTIDASE-RELATED"/>
    <property type="match status" value="1"/>
</dbReference>
<protein>
    <recommendedName>
        <fullName evidence="26">Lysosomal Pro-X carboxypeptidase</fullName>
        <ecNumber evidence="7">2.3.2.31</ecNumber>
        <ecNumber evidence="25">3.4.16.2</ecNumber>
    </recommendedName>
    <alternativeName>
        <fullName evidence="28">Proline carboxypeptidase</fullName>
    </alternativeName>
    <alternativeName>
        <fullName evidence="27">Prolylcarboxypeptidase</fullName>
    </alternativeName>
</protein>
<dbReference type="InterPro" id="IPR017907">
    <property type="entry name" value="Znf_RING_CS"/>
</dbReference>
<keyword evidence="10" id="KW-0808">Transferase</keyword>
<evidence type="ECO:0000256" key="15">
    <source>
        <dbReference type="ARBA" id="ARBA00022786"/>
    </source>
</evidence>
<dbReference type="PROSITE" id="PS51873">
    <property type="entry name" value="TRIAD"/>
    <property type="match status" value="1"/>
</dbReference>
<dbReference type="Proteomes" id="UP000719412">
    <property type="component" value="Unassembled WGS sequence"/>
</dbReference>
<keyword evidence="15" id="KW-0833">Ubl conjugation pathway</keyword>
<dbReference type="GO" id="GO:0061630">
    <property type="term" value="F:ubiquitin protein ligase activity"/>
    <property type="evidence" value="ECO:0007669"/>
    <property type="project" value="UniProtKB-EC"/>
</dbReference>
<dbReference type="Pfam" id="PF01485">
    <property type="entry name" value="IBR"/>
    <property type="match status" value="1"/>
</dbReference>
<evidence type="ECO:0000256" key="16">
    <source>
        <dbReference type="ARBA" id="ARBA00022801"/>
    </source>
</evidence>
<keyword evidence="34" id="KW-1185">Reference proteome</keyword>
<dbReference type="SUPFAM" id="SSF53474">
    <property type="entry name" value="alpha/beta-Hydrolases"/>
    <property type="match status" value="1"/>
</dbReference>
<dbReference type="InterPro" id="IPR001841">
    <property type="entry name" value="Znf_RING"/>
</dbReference>
<dbReference type="Pfam" id="PF19422">
    <property type="entry name" value="Ariadne"/>
    <property type="match status" value="1"/>
</dbReference>
<evidence type="ECO:0000313" key="33">
    <source>
        <dbReference type="EMBL" id="KAH0812882.1"/>
    </source>
</evidence>
<feature type="domain" description="RING-type" evidence="32">
    <location>
        <begin position="1"/>
        <end position="240"/>
    </location>
</feature>
<comment type="subunit">
    <text evidence="6">Homodimer.</text>
</comment>
<keyword evidence="20" id="KW-0325">Glycoprotein</keyword>
<reference evidence="33" key="2">
    <citation type="submission" date="2021-08" db="EMBL/GenBank/DDBJ databases">
        <authorList>
            <person name="Eriksson T."/>
        </authorList>
    </citation>
    <scope>NUCLEOTIDE SEQUENCE</scope>
    <source>
        <strain evidence="33">Stoneville</strain>
        <tissue evidence="33">Whole head</tissue>
    </source>
</reference>
<dbReference type="InterPro" id="IPR008758">
    <property type="entry name" value="Peptidase_S28"/>
</dbReference>
<dbReference type="GO" id="GO:0004185">
    <property type="term" value="F:serine-type carboxypeptidase activity"/>
    <property type="evidence" value="ECO:0007669"/>
    <property type="project" value="UniProtKB-EC"/>
</dbReference>
<evidence type="ECO:0000256" key="22">
    <source>
        <dbReference type="ARBA" id="ARBA00023242"/>
    </source>
</evidence>
<evidence type="ECO:0000256" key="13">
    <source>
        <dbReference type="ARBA" id="ARBA00022737"/>
    </source>
</evidence>
<keyword evidence="8" id="KW-0121">Carboxypeptidase</keyword>
<dbReference type="Gene3D" id="1.20.120.1750">
    <property type="match status" value="1"/>
</dbReference>
<evidence type="ECO:0000256" key="9">
    <source>
        <dbReference type="ARBA" id="ARBA00022670"/>
    </source>
</evidence>
<keyword evidence="9" id="KW-0645">Protease</keyword>
<keyword evidence="22" id="KW-0539">Nucleus</keyword>
<evidence type="ECO:0000256" key="28">
    <source>
        <dbReference type="ARBA" id="ARBA00076608"/>
    </source>
</evidence>
<dbReference type="InterPro" id="IPR045840">
    <property type="entry name" value="Ariadne"/>
</dbReference>
<dbReference type="GO" id="GO:0006508">
    <property type="term" value="P:proteolysis"/>
    <property type="evidence" value="ECO:0007669"/>
    <property type="project" value="UniProtKB-KW"/>
</dbReference>
<dbReference type="GO" id="GO:0005764">
    <property type="term" value="C:lysosome"/>
    <property type="evidence" value="ECO:0007669"/>
    <property type="project" value="UniProtKB-SubCell"/>
</dbReference>
<evidence type="ECO:0000259" key="32">
    <source>
        <dbReference type="PROSITE" id="PS51873"/>
    </source>
</evidence>
<keyword evidence="30" id="KW-0175">Coiled coil</keyword>
<comment type="subcellular location">
    <subcellularLocation>
        <location evidence="3">Lysosome</location>
    </subcellularLocation>
    <subcellularLocation>
        <location evidence="2">Nucleus</location>
    </subcellularLocation>
</comment>
<dbReference type="GO" id="GO:0005634">
    <property type="term" value="C:nucleus"/>
    <property type="evidence" value="ECO:0007669"/>
    <property type="project" value="UniProtKB-SubCell"/>
</dbReference>
<dbReference type="Pfam" id="PF05577">
    <property type="entry name" value="Peptidase_S28"/>
    <property type="match status" value="1"/>
</dbReference>
<dbReference type="InterPro" id="IPR047556">
    <property type="entry name" value="Rcat_RBR_TRIAD1"/>
</dbReference>
<dbReference type="InterPro" id="IPR044066">
    <property type="entry name" value="TRIAD_supradom"/>
</dbReference>
<evidence type="ECO:0000256" key="20">
    <source>
        <dbReference type="ARBA" id="ARBA00023180"/>
    </source>
</evidence>
<evidence type="ECO:0000256" key="17">
    <source>
        <dbReference type="ARBA" id="ARBA00022833"/>
    </source>
</evidence>
<proteinExistence type="inferred from homology"/>
<comment type="caution">
    <text evidence="33">The sequence shown here is derived from an EMBL/GenBank/DDBJ whole genome shotgun (WGS) entry which is preliminary data.</text>
</comment>
<reference evidence="33" key="1">
    <citation type="journal article" date="2020" name="J Insects Food Feed">
        <title>The yellow mealworm (Tenebrio molitor) genome: a resource for the emerging insects as food and feed industry.</title>
        <authorList>
            <person name="Eriksson T."/>
            <person name="Andere A."/>
            <person name="Kelstrup H."/>
            <person name="Emery V."/>
            <person name="Picard C."/>
        </authorList>
    </citation>
    <scope>NUCLEOTIDE SEQUENCE</scope>
    <source>
        <strain evidence="33">Stoneville</strain>
        <tissue evidence="33">Whole head</tissue>
    </source>
</reference>
<evidence type="ECO:0000256" key="23">
    <source>
        <dbReference type="ARBA" id="ARBA00052013"/>
    </source>
</evidence>
<dbReference type="SUPFAM" id="SSF57850">
    <property type="entry name" value="RING/U-box"/>
    <property type="match status" value="2"/>
</dbReference>
<evidence type="ECO:0000256" key="25">
    <source>
        <dbReference type="ARBA" id="ARBA00066456"/>
    </source>
</evidence>
<dbReference type="EMBL" id="JABDTM020025736">
    <property type="protein sequence ID" value="KAH0812882.1"/>
    <property type="molecule type" value="Genomic_DNA"/>
</dbReference>
<evidence type="ECO:0000256" key="3">
    <source>
        <dbReference type="ARBA" id="ARBA00004371"/>
    </source>
</evidence>
<evidence type="ECO:0000256" key="7">
    <source>
        <dbReference type="ARBA" id="ARBA00012251"/>
    </source>
</evidence>
<dbReference type="InterPro" id="IPR042269">
    <property type="entry name" value="Ser_carbopepase_S28_SKS"/>
</dbReference>
<keyword evidence="11" id="KW-0479">Metal-binding</keyword>
<evidence type="ECO:0000256" key="18">
    <source>
        <dbReference type="ARBA" id="ARBA00023145"/>
    </source>
</evidence>